<evidence type="ECO:0000313" key="1">
    <source>
        <dbReference type="EMBL" id="WGK94762.1"/>
    </source>
</evidence>
<sequence length="115" mass="14023">MNYKKQVINWIRDLFASLHKTIENTTGVKTEDFIQFYECLNQLKHNNFRGYSIDKKLLRLNWKDYTKIQMRVVDNAFDFIKEMDKQREYLYYFTADHGIKDRFYSSELVSENLSI</sequence>
<dbReference type="EMBL" id="CP092332">
    <property type="protein sequence ID" value="WGK94762.1"/>
    <property type="molecule type" value="Genomic_DNA"/>
</dbReference>
<name>A0ABY8N5G7_9FLAO</name>
<proteinExistence type="predicted"/>
<evidence type="ECO:0000313" key="2">
    <source>
        <dbReference type="Proteomes" id="UP001232117"/>
    </source>
</evidence>
<accession>A0ABY8N5G7</accession>
<protein>
    <submittedName>
        <fullName evidence="1">Uncharacterized protein</fullName>
    </submittedName>
</protein>
<keyword evidence="2" id="KW-1185">Reference proteome</keyword>
<dbReference type="RefSeq" id="WP_264532523.1">
    <property type="nucleotide sequence ID" value="NZ_CP092332.1"/>
</dbReference>
<reference evidence="1 2" key="1">
    <citation type="submission" date="2023-06" db="EMBL/GenBank/DDBJ databases">
        <title>Complete Genome Sequence of Flavobacterium keumense K3R-10.</title>
        <authorList>
            <person name="Jeong H."/>
            <person name="Jhang S.Y."/>
            <person name="Kim J.N."/>
        </authorList>
    </citation>
    <scope>NUCLEOTIDE SEQUENCE [LARGE SCALE GENOMIC DNA]</scope>
    <source>
        <strain evidence="1 2">K3R-10</strain>
    </source>
</reference>
<organism evidence="1 2">
    <name type="scientific">Flavobacterium keumense</name>
    <dbReference type="NCBI Taxonomy" id="1306518"/>
    <lineage>
        <taxon>Bacteria</taxon>
        <taxon>Pseudomonadati</taxon>
        <taxon>Bacteroidota</taxon>
        <taxon>Flavobacteriia</taxon>
        <taxon>Flavobacteriales</taxon>
        <taxon>Flavobacteriaceae</taxon>
        <taxon>Flavobacterium</taxon>
    </lineage>
</organism>
<gene>
    <name evidence="1" type="ORF">MG292_00615</name>
</gene>
<dbReference type="Proteomes" id="UP001232117">
    <property type="component" value="Chromosome"/>
</dbReference>